<dbReference type="EMBL" id="NPCC01000005">
    <property type="protein sequence ID" value="PAE90020.1"/>
    <property type="molecule type" value="Genomic_DNA"/>
</dbReference>
<evidence type="ECO:0000259" key="2">
    <source>
        <dbReference type="Pfam" id="PF13649"/>
    </source>
</evidence>
<dbReference type="InterPro" id="IPR036390">
    <property type="entry name" value="WH_DNA-bd_sf"/>
</dbReference>
<organism evidence="3 4">
    <name type="scientific">Shouchella clausii</name>
    <name type="common">Alkalihalobacillus clausii</name>
    <dbReference type="NCBI Taxonomy" id="79880"/>
    <lineage>
        <taxon>Bacteria</taxon>
        <taxon>Bacillati</taxon>
        <taxon>Bacillota</taxon>
        <taxon>Bacilli</taxon>
        <taxon>Bacillales</taxon>
        <taxon>Bacillaceae</taxon>
        <taxon>Shouchella</taxon>
    </lineage>
</organism>
<accession>A0A268P422</accession>
<keyword evidence="1" id="KW-0808">Transferase</keyword>
<dbReference type="SUPFAM" id="SSF46785">
    <property type="entry name" value="Winged helix' DNA-binding domain"/>
    <property type="match status" value="1"/>
</dbReference>
<comment type="caution">
    <text evidence="3">The sequence shown here is derived from an EMBL/GenBank/DDBJ whole genome shotgun (WGS) entry which is preliminary data.</text>
</comment>
<dbReference type="GO" id="GO:0016740">
    <property type="term" value="F:transferase activity"/>
    <property type="evidence" value="ECO:0007669"/>
    <property type="project" value="UniProtKB-KW"/>
</dbReference>
<evidence type="ECO:0000313" key="4">
    <source>
        <dbReference type="Proteomes" id="UP000216207"/>
    </source>
</evidence>
<protein>
    <recommendedName>
        <fullName evidence="2">Methyltransferase domain-containing protein</fullName>
    </recommendedName>
</protein>
<dbReference type="Gene3D" id="3.40.50.150">
    <property type="entry name" value="Vaccinia Virus protein VP39"/>
    <property type="match status" value="1"/>
</dbReference>
<evidence type="ECO:0000313" key="3">
    <source>
        <dbReference type="EMBL" id="PAE90020.1"/>
    </source>
</evidence>
<dbReference type="CDD" id="cd02440">
    <property type="entry name" value="AdoMet_MTases"/>
    <property type="match status" value="1"/>
</dbReference>
<dbReference type="RefSeq" id="WP_095326138.1">
    <property type="nucleotide sequence ID" value="NZ_NPCC01000005.1"/>
</dbReference>
<reference evidence="3 4" key="1">
    <citation type="submission" date="2017-07" db="EMBL/GenBank/DDBJ databases">
        <title>Isolation and whole genome analysis of endospore-forming bacteria from heroin.</title>
        <authorList>
            <person name="Kalinowski J."/>
            <person name="Ahrens B."/>
            <person name="Al-Dilaimi A."/>
            <person name="Winkler A."/>
            <person name="Wibberg D."/>
            <person name="Schleenbecker U."/>
            <person name="Ruckert C."/>
            <person name="Wolfel R."/>
            <person name="Grass G."/>
        </authorList>
    </citation>
    <scope>NUCLEOTIDE SEQUENCE [LARGE SCALE GENOMIC DNA]</scope>
    <source>
        <strain evidence="3 4">7539</strain>
    </source>
</reference>
<evidence type="ECO:0000256" key="1">
    <source>
        <dbReference type="ARBA" id="ARBA00022679"/>
    </source>
</evidence>
<proteinExistence type="predicted"/>
<dbReference type="Proteomes" id="UP000216207">
    <property type="component" value="Unassembled WGS sequence"/>
</dbReference>
<gene>
    <name evidence="3" type="ORF">CHH72_03275</name>
</gene>
<name>A0A268P422_SHOCL</name>
<feature type="domain" description="Methyltransferase" evidence="2">
    <location>
        <begin position="195"/>
        <end position="288"/>
    </location>
</feature>
<dbReference type="InterPro" id="IPR029063">
    <property type="entry name" value="SAM-dependent_MTases_sf"/>
</dbReference>
<dbReference type="SUPFAM" id="SSF53335">
    <property type="entry name" value="S-adenosyl-L-methionine-dependent methyltransferases"/>
    <property type="match status" value="1"/>
</dbReference>
<dbReference type="PANTHER" id="PTHR43861">
    <property type="entry name" value="TRANS-ACONITATE 2-METHYLTRANSFERASE-RELATED"/>
    <property type="match status" value="1"/>
</dbReference>
<dbReference type="Pfam" id="PF13649">
    <property type="entry name" value="Methyltransf_25"/>
    <property type="match status" value="1"/>
</dbReference>
<sequence>METDVKFAFAPQKRIHHILSELDAKRKQRGGQMAVNEYVKVWNARKWLKEAEPFLKVWHAYLGYSLNLFSYFKSGATVVDVADKHGLKPELLSRWVEVGVVVGHLRESKGGKIKTKPKMGKYLTKESKHSVGILLEELFELHMPTLLSYREQLPNKEQDPPPEMADMVAGTSSLLEALAVPKIAAVIKKRKAESVLDVGCGYGGYVKRLAHTFPGTQFDGIEVDHDVCVSARKNNVNENATIIEGDFFHFQGKRPYDVLMFNNILYYFSTETRVEMFKRAAAQLATDGVLIVISPITDGKHGKRFASAFNSFMSAHKKMHPLPSKKELVKASKQAHFRLLSAKTIVKEGGWHFLLFEQRGKH</sequence>
<dbReference type="AlphaFoldDB" id="A0A268P422"/>
<dbReference type="InterPro" id="IPR041698">
    <property type="entry name" value="Methyltransf_25"/>
</dbReference>